<evidence type="ECO:0000313" key="3">
    <source>
        <dbReference type="Proteomes" id="UP001595823"/>
    </source>
</evidence>
<reference evidence="3" key="1">
    <citation type="journal article" date="2019" name="Int. J. Syst. Evol. Microbiol.">
        <title>The Global Catalogue of Microorganisms (GCM) 10K type strain sequencing project: providing services to taxonomists for standard genome sequencing and annotation.</title>
        <authorList>
            <consortium name="The Broad Institute Genomics Platform"/>
            <consortium name="The Broad Institute Genome Sequencing Center for Infectious Disease"/>
            <person name="Wu L."/>
            <person name="Ma J."/>
        </authorList>
    </citation>
    <scope>NUCLEOTIDE SEQUENCE [LARGE SCALE GENOMIC DNA]</scope>
    <source>
        <strain evidence="3">IBRC-M 10908</strain>
    </source>
</reference>
<feature type="region of interest" description="Disordered" evidence="1">
    <location>
        <begin position="19"/>
        <end position="50"/>
    </location>
</feature>
<gene>
    <name evidence="2" type="ORF">ACFPET_11725</name>
</gene>
<accession>A0ABV8TZA8</accession>
<organism evidence="2 3">
    <name type="scientific">Salininema proteolyticum</name>
    <dbReference type="NCBI Taxonomy" id="1607685"/>
    <lineage>
        <taxon>Bacteria</taxon>
        <taxon>Bacillati</taxon>
        <taxon>Actinomycetota</taxon>
        <taxon>Actinomycetes</taxon>
        <taxon>Glycomycetales</taxon>
        <taxon>Glycomycetaceae</taxon>
        <taxon>Salininema</taxon>
    </lineage>
</organism>
<keyword evidence="3" id="KW-1185">Reference proteome</keyword>
<proteinExistence type="predicted"/>
<dbReference type="Proteomes" id="UP001595823">
    <property type="component" value="Unassembled WGS sequence"/>
</dbReference>
<dbReference type="RefSeq" id="WP_380621157.1">
    <property type="nucleotide sequence ID" value="NZ_JBHSDK010000015.1"/>
</dbReference>
<evidence type="ECO:0000313" key="2">
    <source>
        <dbReference type="EMBL" id="MFC4335871.1"/>
    </source>
</evidence>
<comment type="caution">
    <text evidence="2">The sequence shown here is derived from an EMBL/GenBank/DDBJ whole genome shotgun (WGS) entry which is preliminary data.</text>
</comment>
<protein>
    <submittedName>
        <fullName evidence="2">Uncharacterized protein</fullName>
    </submittedName>
</protein>
<feature type="compositionally biased region" description="Pro residues" evidence="1">
    <location>
        <begin position="23"/>
        <end position="33"/>
    </location>
</feature>
<name>A0ABV8TZA8_9ACTN</name>
<sequence length="161" mass="17264">MTDLITHLTAITTAVLIGGLITTPPPRPSPGRTPPSRQHPTPRPYPPHTNGPVLGSVSFLARSFDVRAIGRTVASVVAIEPGGHETHVASLDWTTGPPATVHWADTPARHALVTNGTRLQLALEQRFRAVVEHAAFAIPLPQRFADEIRKGTDHASRLPAL</sequence>
<dbReference type="EMBL" id="JBHSDK010000015">
    <property type="protein sequence ID" value="MFC4335871.1"/>
    <property type="molecule type" value="Genomic_DNA"/>
</dbReference>
<evidence type="ECO:0000256" key="1">
    <source>
        <dbReference type="SAM" id="MobiDB-lite"/>
    </source>
</evidence>